<dbReference type="NCBIfam" id="TIGR00745">
    <property type="entry name" value="apbA_panE"/>
    <property type="match status" value="1"/>
</dbReference>
<dbReference type="UniPathway" id="UPA00028">
    <property type="reaction ID" value="UER00004"/>
</dbReference>
<dbReference type="InterPro" id="IPR013328">
    <property type="entry name" value="6PGD_dom2"/>
</dbReference>
<reference evidence="14 15" key="1">
    <citation type="submission" date="2016-10" db="EMBL/GenBank/DDBJ databases">
        <title>Paenibacillus species isolates.</title>
        <authorList>
            <person name="Beno S.M."/>
        </authorList>
    </citation>
    <scope>NUCLEOTIDE SEQUENCE [LARGE SCALE GENOMIC DNA]</scope>
    <source>
        <strain evidence="14 15">FSL H7-0710</strain>
    </source>
</reference>
<evidence type="ECO:0000256" key="7">
    <source>
        <dbReference type="ARBA" id="ARBA00022857"/>
    </source>
</evidence>
<evidence type="ECO:0000313" key="14">
    <source>
        <dbReference type="EMBL" id="OMD43579.1"/>
    </source>
</evidence>
<evidence type="ECO:0000256" key="1">
    <source>
        <dbReference type="ARBA" id="ARBA00002919"/>
    </source>
</evidence>
<dbReference type="PANTHER" id="PTHR43765">
    <property type="entry name" value="2-DEHYDROPANTOATE 2-REDUCTASE-RELATED"/>
    <property type="match status" value="1"/>
</dbReference>
<dbReference type="GO" id="GO:0005737">
    <property type="term" value="C:cytoplasm"/>
    <property type="evidence" value="ECO:0007669"/>
    <property type="project" value="TreeGrafter"/>
</dbReference>
<evidence type="ECO:0000256" key="5">
    <source>
        <dbReference type="ARBA" id="ARBA00019465"/>
    </source>
</evidence>
<dbReference type="InterPro" id="IPR003710">
    <property type="entry name" value="ApbA"/>
</dbReference>
<comment type="function">
    <text evidence="1 11">Catalyzes the NADPH-dependent reduction of ketopantoate into pantoic acid.</text>
</comment>
<dbReference type="GO" id="GO:0015940">
    <property type="term" value="P:pantothenate biosynthetic process"/>
    <property type="evidence" value="ECO:0007669"/>
    <property type="project" value="UniProtKB-UniPathway"/>
</dbReference>
<dbReference type="InterPro" id="IPR036291">
    <property type="entry name" value="NAD(P)-bd_dom_sf"/>
</dbReference>
<gene>
    <name evidence="14" type="ORF">BSK52_04045</name>
</gene>
<proteinExistence type="inferred from homology"/>
<dbReference type="InterPro" id="IPR008927">
    <property type="entry name" value="6-PGluconate_DH-like_C_sf"/>
</dbReference>
<evidence type="ECO:0000256" key="9">
    <source>
        <dbReference type="ARBA" id="ARBA00032024"/>
    </source>
</evidence>
<evidence type="ECO:0000256" key="3">
    <source>
        <dbReference type="ARBA" id="ARBA00007870"/>
    </source>
</evidence>
<dbReference type="EC" id="1.1.1.169" evidence="4 11"/>
<dbReference type="FunFam" id="1.10.1040.10:FF:000017">
    <property type="entry name" value="2-dehydropantoate 2-reductase"/>
    <property type="match status" value="1"/>
</dbReference>
<dbReference type="SUPFAM" id="SSF51735">
    <property type="entry name" value="NAD(P)-binding Rossmann-fold domains"/>
    <property type="match status" value="1"/>
</dbReference>
<dbReference type="Gene3D" id="3.40.50.720">
    <property type="entry name" value="NAD(P)-binding Rossmann-like Domain"/>
    <property type="match status" value="1"/>
</dbReference>
<dbReference type="AlphaFoldDB" id="A0A1R0Y8B2"/>
<evidence type="ECO:0000313" key="15">
    <source>
        <dbReference type="Proteomes" id="UP000187439"/>
    </source>
</evidence>
<accession>A0A1R0Y8B2</accession>
<dbReference type="InterPro" id="IPR013752">
    <property type="entry name" value="KPA_reductase"/>
</dbReference>
<dbReference type="Proteomes" id="UP000187439">
    <property type="component" value="Unassembled WGS sequence"/>
</dbReference>
<dbReference type="GO" id="GO:0008677">
    <property type="term" value="F:2-dehydropantoate 2-reductase activity"/>
    <property type="evidence" value="ECO:0007669"/>
    <property type="project" value="UniProtKB-EC"/>
</dbReference>
<protein>
    <recommendedName>
        <fullName evidence="5 11">2-dehydropantoate 2-reductase</fullName>
        <ecNumber evidence="4 11">1.1.1.169</ecNumber>
    </recommendedName>
    <alternativeName>
        <fullName evidence="9 11">Ketopantoate reductase</fullName>
    </alternativeName>
</protein>
<dbReference type="Gene3D" id="1.10.1040.10">
    <property type="entry name" value="N-(1-d-carboxylethyl)-l-norvaline Dehydrogenase, domain 2"/>
    <property type="match status" value="1"/>
</dbReference>
<evidence type="ECO:0000256" key="4">
    <source>
        <dbReference type="ARBA" id="ARBA00013014"/>
    </source>
</evidence>
<keyword evidence="8 11" id="KW-0560">Oxidoreductase</keyword>
<evidence type="ECO:0000256" key="10">
    <source>
        <dbReference type="ARBA" id="ARBA00048793"/>
    </source>
</evidence>
<dbReference type="OrthoDB" id="9800163at2"/>
<dbReference type="GO" id="GO:0050661">
    <property type="term" value="F:NADP binding"/>
    <property type="evidence" value="ECO:0007669"/>
    <property type="project" value="TreeGrafter"/>
</dbReference>
<dbReference type="InterPro" id="IPR050838">
    <property type="entry name" value="Ketopantoate_reductase"/>
</dbReference>
<dbReference type="RefSeq" id="WP_076117284.1">
    <property type="nucleotide sequence ID" value="NZ_MPTC01000002.1"/>
</dbReference>
<organism evidence="14 15">
    <name type="scientific">Paenibacillus odorifer</name>
    <dbReference type="NCBI Taxonomy" id="189426"/>
    <lineage>
        <taxon>Bacteria</taxon>
        <taxon>Bacillati</taxon>
        <taxon>Bacillota</taxon>
        <taxon>Bacilli</taxon>
        <taxon>Bacillales</taxon>
        <taxon>Paenibacillaceae</taxon>
        <taxon>Paenibacillus</taxon>
    </lineage>
</organism>
<evidence type="ECO:0000256" key="8">
    <source>
        <dbReference type="ARBA" id="ARBA00023002"/>
    </source>
</evidence>
<feature type="domain" description="Ketopantoate reductase C-terminal" evidence="13">
    <location>
        <begin position="199"/>
        <end position="318"/>
    </location>
</feature>
<dbReference type="InterPro" id="IPR013332">
    <property type="entry name" value="KPR_N"/>
</dbReference>
<evidence type="ECO:0000256" key="11">
    <source>
        <dbReference type="RuleBase" id="RU362068"/>
    </source>
</evidence>
<evidence type="ECO:0000259" key="13">
    <source>
        <dbReference type="Pfam" id="PF08546"/>
    </source>
</evidence>
<evidence type="ECO:0000256" key="2">
    <source>
        <dbReference type="ARBA" id="ARBA00004994"/>
    </source>
</evidence>
<keyword evidence="6 11" id="KW-0566">Pantothenate biosynthesis</keyword>
<comment type="caution">
    <text evidence="14">The sequence shown here is derived from an EMBL/GenBank/DDBJ whole genome shotgun (WGS) entry which is preliminary data.</text>
</comment>
<dbReference type="PANTHER" id="PTHR43765:SF2">
    <property type="entry name" value="2-DEHYDROPANTOATE 2-REDUCTASE"/>
    <property type="match status" value="1"/>
</dbReference>
<evidence type="ECO:0000256" key="6">
    <source>
        <dbReference type="ARBA" id="ARBA00022655"/>
    </source>
</evidence>
<dbReference type="Pfam" id="PF08546">
    <property type="entry name" value="ApbA_C"/>
    <property type="match status" value="1"/>
</dbReference>
<keyword evidence="7 11" id="KW-0521">NADP</keyword>
<name>A0A1R0Y8B2_9BACL</name>
<evidence type="ECO:0000259" key="12">
    <source>
        <dbReference type="Pfam" id="PF02558"/>
    </source>
</evidence>
<dbReference type="Pfam" id="PF02558">
    <property type="entry name" value="ApbA"/>
    <property type="match status" value="1"/>
</dbReference>
<feature type="domain" description="Ketopantoate reductase N-terminal" evidence="12">
    <location>
        <begin position="4"/>
        <end position="161"/>
    </location>
</feature>
<comment type="catalytic activity">
    <reaction evidence="10 11">
        <text>(R)-pantoate + NADP(+) = 2-dehydropantoate + NADPH + H(+)</text>
        <dbReference type="Rhea" id="RHEA:16233"/>
        <dbReference type="ChEBI" id="CHEBI:11561"/>
        <dbReference type="ChEBI" id="CHEBI:15378"/>
        <dbReference type="ChEBI" id="CHEBI:15980"/>
        <dbReference type="ChEBI" id="CHEBI:57783"/>
        <dbReference type="ChEBI" id="CHEBI:58349"/>
        <dbReference type="EC" id="1.1.1.169"/>
    </reaction>
</comment>
<dbReference type="EMBL" id="MPTC01000002">
    <property type="protein sequence ID" value="OMD43579.1"/>
    <property type="molecule type" value="Genomic_DNA"/>
</dbReference>
<comment type="similarity">
    <text evidence="3 11">Belongs to the ketopantoate reductase family.</text>
</comment>
<sequence length="320" mass="35570">MRIDIIGAGSLGLLLAGRLIASGNKVRLWCRGIEQCRQLENEGLTVSYEDGRDSISISGARFAFAPIEEFTDAYFREPSDWIIVTVKQDILHNVLPEFLSPLREEQAHIICFQNGIGHMEMLRDLLPKANLYAAVTTEAAKRKSLTEVIHAGAGEVWIGRWGLKNGQAHIIHTDLQAKYLIEVLILAGFSAFLSNEVGTMIYRKLLINAVINPLTAIWRVPNGELLASEGRLQLMKELFREATMVYDACGVAYDHDAWDNILKVCRNTAGNTSSMLADVLASRTTEIQWINGSLVNMAERTGTLVPLHRLICQLVEGIKV</sequence>
<comment type="pathway">
    <text evidence="2 11">Cofactor biosynthesis; (R)-pantothenate biosynthesis; (R)-pantoate from 3-methyl-2-oxobutanoate: step 2/2.</text>
</comment>
<dbReference type="SUPFAM" id="SSF48179">
    <property type="entry name" value="6-phosphogluconate dehydrogenase C-terminal domain-like"/>
    <property type="match status" value="1"/>
</dbReference>